<dbReference type="FunFam" id="3.40.50.2000:FF:000040">
    <property type="entry name" value="UDP-glycosyltransferase 76C1"/>
    <property type="match status" value="1"/>
</dbReference>
<name>A0AAE1J3H6_9FABA</name>
<dbReference type="EMBL" id="JAWXYG010000009">
    <property type="protein sequence ID" value="KAK4263055.1"/>
    <property type="molecule type" value="Genomic_DNA"/>
</dbReference>
<organism evidence="5 6">
    <name type="scientific">Acacia crassicarpa</name>
    <name type="common">northern wattle</name>
    <dbReference type="NCBI Taxonomy" id="499986"/>
    <lineage>
        <taxon>Eukaryota</taxon>
        <taxon>Viridiplantae</taxon>
        <taxon>Streptophyta</taxon>
        <taxon>Embryophyta</taxon>
        <taxon>Tracheophyta</taxon>
        <taxon>Spermatophyta</taxon>
        <taxon>Magnoliopsida</taxon>
        <taxon>eudicotyledons</taxon>
        <taxon>Gunneridae</taxon>
        <taxon>Pentapetalae</taxon>
        <taxon>rosids</taxon>
        <taxon>fabids</taxon>
        <taxon>Fabales</taxon>
        <taxon>Fabaceae</taxon>
        <taxon>Caesalpinioideae</taxon>
        <taxon>mimosoid clade</taxon>
        <taxon>Acacieae</taxon>
        <taxon>Acacia</taxon>
    </lineage>
</organism>
<dbReference type="PROSITE" id="PS00375">
    <property type="entry name" value="UDPGT"/>
    <property type="match status" value="1"/>
</dbReference>
<evidence type="ECO:0000313" key="5">
    <source>
        <dbReference type="EMBL" id="KAK4263055.1"/>
    </source>
</evidence>
<gene>
    <name evidence="5" type="ORF">QN277_028531</name>
</gene>
<keyword evidence="3" id="KW-0328">Glycosyltransferase</keyword>
<accession>A0AAE1J3H6</accession>
<dbReference type="GO" id="GO:0080044">
    <property type="term" value="F:quercetin 7-O-glucosyltransferase activity"/>
    <property type="evidence" value="ECO:0007669"/>
    <property type="project" value="TreeGrafter"/>
</dbReference>
<dbReference type="Gene3D" id="3.40.50.2000">
    <property type="entry name" value="Glycogen Phosphorylase B"/>
    <property type="match status" value="2"/>
</dbReference>
<dbReference type="Proteomes" id="UP001293593">
    <property type="component" value="Unassembled WGS sequence"/>
</dbReference>
<evidence type="ECO:0000256" key="1">
    <source>
        <dbReference type="ARBA" id="ARBA00009995"/>
    </source>
</evidence>
<comment type="similarity">
    <text evidence="1 3">Belongs to the UDP-glycosyltransferase family.</text>
</comment>
<dbReference type="Pfam" id="PF00201">
    <property type="entry name" value="UDPGT"/>
    <property type="match status" value="1"/>
</dbReference>
<dbReference type="PANTHER" id="PTHR11926">
    <property type="entry name" value="GLUCOSYL/GLUCURONOSYL TRANSFERASES"/>
    <property type="match status" value="1"/>
</dbReference>
<evidence type="ECO:0000256" key="4">
    <source>
        <dbReference type="RuleBase" id="RU362057"/>
    </source>
</evidence>
<dbReference type="EC" id="2.4.1.-" evidence="4"/>
<dbReference type="SUPFAM" id="SSF53756">
    <property type="entry name" value="UDP-Glycosyltransferase/glycogen phosphorylase"/>
    <property type="match status" value="1"/>
</dbReference>
<reference evidence="5" key="1">
    <citation type="submission" date="2023-10" db="EMBL/GenBank/DDBJ databases">
        <title>Chromosome-level genome of the transformable northern wattle, Acacia crassicarpa.</title>
        <authorList>
            <person name="Massaro I."/>
            <person name="Sinha N.R."/>
            <person name="Poethig S."/>
            <person name="Leichty A.R."/>
        </authorList>
    </citation>
    <scope>NUCLEOTIDE SEQUENCE</scope>
    <source>
        <strain evidence="5">Acra3RX</strain>
        <tissue evidence="5">Leaf</tissue>
    </source>
</reference>
<keyword evidence="2 3" id="KW-0808">Transferase</keyword>
<evidence type="ECO:0000313" key="6">
    <source>
        <dbReference type="Proteomes" id="UP001293593"/>
    </source>
</evidence>
<dbReference type="CDD" id="cd03784">
    <property type="entry name" value="GT1_Gtf-like"/>
    <property type="match status" value="1"/>
</dbReference>
<dbReference type="GO" id="GO:0080043">
    <property type="term" value="F:quercetin 3-O-glucosyltransferase activity"/>
    <property type="evidence" value="ECO:0007669"/>
    <property type="project" value="TreeGrafter"/>
</dbReference>
<dbReference type="InterPro" id="IPR035595">
    <property type="entry name" value="UDP_glycos_trans_CS"/>
</dbReference>
<evidence type="ECO:0000256" key="3">
    <source>
        <dbReference type="RuleBase" id="RU003718"/>
    </source>
</evidence>
<keyword evidence="6" id="KW-1185">Reference proteome</keyword>
<dbReference type="PANTHER" id="PTHR11926:SF1392">
    <property type="entry name" value="GLYCOSYLTRANSFERASE"/>
    <property type="match status" value="1"/>
</dbReference>
<sequence>MSTVKDKSESETPHVLIFPLPGQGHVNTVLPLAELLALSGIHVTFLNTHHMHNRLLRFTGNIEARHPNLVFETFGDGILREPPVLSRKMKEGFAEVESQGMTKLRELCSERSGKPKVTCIIVDAFLGHPTSNLGDELGIPVIHFRTASGCYLWSYFNVPMLFECNELPIRGEEDMDRVITRIPGMENLVRCRDLPALCRGTREGTLDLDSVVFQAHQSQQAKAVLMNTFEDLEGPVLSKLRDHFPNLYTLGPLHTLLDSMKASKPPTSLSEEKDRTCMRWLDAQPPKSVIYVSFGSAAVFTRAQLMEIWHGLMNSNKRFLWVIRPNLVSEQDGGVLPMELGEGTTERHCIVGWSPQQEVLEHVAVGGFMTHSGWNSTLESIVAGVPMICWPLFGDQPINSRFVSEVWKIGLDMKDTCDRKIVERMVNDLMVERREEFEKSALAFAVLAKNSVSEGGSSYSNFYRFVEYVKSIC</sequence>
<comment type="caution">
    <text evidence="5">The sequence shown here is derived from an EMBL/GenBank/DDBJ whole genome shotgun (WGS) entry which is preliminary data.</text>
</comment>
<proteinExistence type="inferred from homology"/>
<evidence type="ECO:0000256" key="2">
    <source>
        <dbReference type="ARBA" id="ARBA00022679"/>
    </source>
</evidence>
<dbReference type="AlphaFoldDB" id="A0AAE1J3H6"/>
<protein>
    <recommendedName>
        <fullName evidence="4">Glycosyltransferase</fullName>
        <ecNumber evidence="4">2.4.1.-</ecNumber>
    </recommendedName>
</protein>
<dbReference type="InterPro" id="IPR002213">
    <property type="entry name" value="UDP_glucos_trans"/>
</dbReference>